<evidence type="ECO:0000313" key="2">
    <source>
        <dbReference type="Proteomes" id="UP001165064"/>
    </source>
</evidence>
<reference evidence="1" key="1">
    <citation type="submission" date="2023-04" db="EMBL/GenBank/DDBJ databases">
        <title>Ambrosiozyma monospora NBRC 10751.</title>
        <authorList>
            <person name="Ichikawa N."/>
            <person name="Sato H."/>
            <person name="Tonouchi N."/>
        </authorList>
    </citation>
    <scope>NUCLEOTIDE SEQUENCE</scope>
    <source>
        <strain evidence="1">NBRC 10751</strain>
    </source>
</reference>
<protein>
    <submittedName>
        <fullName evidence="1">Unnamed protein product</fullName>
    </submittedName>
</protein>
<evidence type="ECO:0000313" key="1">
    <source>
        <dbReference type="EMBL" id="GME71490.1"/>
    </source>
</evidence>
<organism evidence="1 2">
    <name type="scientific">Ambrosiozyma monospora</name>
    <name type="common">Yeast</name>
    <name type="synonym">Endomycopsis monosporus</name>
    <dbReference type="NCBI Taxonomy" id="43982"/>
    <lineage>
        <taxon>Eukaryota</taxon>
        <taxon>Fungi</taxon>
        <taxon>Dikarya</taxon>
        <taxon>Ascomycota</taxon>
        <taxon>Saccharomycotina</taxon>
        <taxon>Pichiomycetes</taxon>
        <taxon>Pichiales</taxon>
        <taxon>Pichiaceae</taxon>
        <taxon>Ambrosiozyma</taxon>
    </lineage>
</organism>
<gene>
    <name evidence="1" type="ORF">Amon02_000059900</name>
</gene>
<dbReference type="Proteomes" id="UP001165064">
    <property type="component" value="Unassembled WGS sequence"/>
</dbReference>
<accession>A0ACB5SSB9</accession>
<keyword evidence="2" id="KW-1185">Reference proteome</keyword>
<name>A0ACB5SSB9_AMBMO</name>
<comment type="caution">
    <text evidence="1">The sequence shown here is derived from an EMBL/GenBank/DDBJ whole genome shotgun (WGS) entry which is preliminary data.</text>
</comment>
<dbReference type="EMBL" id="BSXS01000219">
    <property type="protein sequence ID" value="GME71490.1"/>
    <property type="molecule type" value="Genomic_DNA"/>
</dbReference>
<proteinExistence type="predicted"/>
<sequence length="128" mass="14569">MSISIPISWPLCNTQLSTLSSCSMLILSPHSLLAPQYITTQEAETLSPYDHKDVLSKLLKNPNESIILLERYLQKTVKEIIDFLETRFRSASCYFIESLSAPVYHESQKGNSRVTDGTEDKFKQIINE</sequence>